<reference evidence="3" key="4">
    <citation type="submission" date="2015-04" db="EMBL/GenBank/DDBJ databases">
        <title>Maintaining two mating types: Structure of the mating type locus and its role in heterokaryosis in Podospora anserina.</title>
        <authorList>
            <person name="Grognet P."/>
            <person name="Bidard F."/>
            <person name="Kuchly C."/>
            <person name="Chan Ho Tong L."/>
            <person name="Coppin E."/>
            <person name="Ait Benkhali J."/>
            <person name="Couloux A."/>
            <person name="Wincker P."/>
            <person name="Debuchy R."/>
            <person name="Silar P."/>
        </authorList>
    </citation>
    <scope>NUCLEOTIDE SEQUENCE</scope>
</reference>
<keyword evidence="4" id="KW-1185">Reference proteome</keyword>
<dbReference type="EMBL" id="FO904938">
    <property type="protein sequence ID" value="CDP26799.1"/>
    <property type="molecule type" value="Genomic_DNA"/>
</dbReference>
<feature type="region of interest" description="Disordered" evidence="1">
    <location>
        <begin position="45"/>
        <end position="93"/>
    </location>
</feature>
<dbReference type="Proteomes" id="UP000001197">
    <property type="component" value="Chromosome 3"/>
</dbReference>
<evidence type="ECO:0000313" key="3">
    <source>
        <dbReference type="EMBL" id="CDP26799.1"/>
    </source>
</evidence>
<protein>
    <submittedName>
        <fullName evidence="2">Podospora anserina S mat+ genomic DNA chromosome 3, supercontig 2</fullName>
    </submittedName>
</protein>
<name>B2AZ92_PODAN</name>
<gene>
    <name evidence="2" type="ORF">PODANS_3_2955</name>
</gene>
<accession>B2AZ92</accession>
<evidence type="ECO:0000313" key="2">
    <source>
        <dbReference type="EMBL" id="CAP70206.1"/>
    </source>
</evidence>
<feature type="compositionally biased region" description="Polar residues" evidence="1">
    <location>
        <begin position="1"/>
        <end position="10"/>
    </location>
</feature>
<proteinExistence type="predicted"/>
<dbReference type="EMBL" id="CU638743">
    <property type="protein sequence ID" value="CAP70206.1"/>
    <property type="molecule type" value="Genomic_DNA"/>
</dbReference>
<dbReference type="KEGG" id="pan:PODANSg6109"/>
<dbReference type="RefSeq" id="XP_001909074.1">
    <property type="nucleotide sequence ID" value="XM_001909039.1"/>
</dbReference>
<evidence type="ECO:0000313" key="4">
    <source>
        <dbReference type="Proteomes" id="UP000001197"/>
    </source>
</evidence>
<dbReference type="GeneID" id="6193802"/>
<reference evidence="4" key="3">
    <citation type="journal article" date="2014" name="Genetics">
        <title>Maintaining two mating types: Structure of the mating type locus and its role in heterokaryosis in Podospora anserina.</title>
        <authorList>
            <person name="Grognet P."/>
            <person name="Bidard F."/>
            <person name="Kuchly C."/>
            <person name="Tong L.C.H."/>
            <person name="Coppin E."/>
            <person name="Benkhali J.A."/>
            <person name="Couloux A."/>
            <person name="Wincker P."/>
            <person name="Debuchy R."/>
            <person name="Silar P."/>
        </authorList>
    </citation>
    <scope>GENOME REANNOTATION</scope>
    <source>
        <strain evidence="4">S / ATCC MYA-4624 / DSM 980 / FGSC 10383</strain>
    </source>
</reference>
<feature type="region of interest" description="Disordered" evidence="1">
    <location>
        <begin position="1"/>
        <end position="31"/>
    </location>
</feature>
<reference evidence="2 4" key="1">
    <citation type="journal article" date="2008" name="Genome Biol.">
        <title>The genome sequence of the model ascomycete fungus Podospora anserina.</title>
        <authorList>
            <person name="Espagne E."/>
            <person name="Lespinet O."/>
            <person name="Malagnac F."/>
            <person name="Da Silva C."/>
            <person name="Jaillon O."/>
            <person name="Porcel B.M."/>
            <person name="Couloux A."/>
            <person name="Aury J.-M."/>
            <person name="Segurens B."/>
            <person name="Poulain J."/>
            <person name="Anthouard V."/>
            <person name="Grossetete S."/>
            <person name="Khalili H."/>
            <person name="Coppin E."/>
            <person name="Dequard-Chablat M."/>
            <person name="Picard M."/>
            <person name="Contamine V."/>
            <person name="Arnaise S."/>
            <person name="Bourdais A."/>
            <person name="Berteaux-Lecellier V."/>
            <person name="Gautheret D."/>
            <person name="de Vries R.P."/>
            <person name="Battaglia E."/>
            <person name="Coutinho P.M."/>
            <person name="Danchin E.G.J."/>
            <person name="Henrissat B."/>
            <person name="El Khoury R."/>
            <person name="Sainsard-Chanet A."/>
            <person name="Boivin A."/>
            <person name="Pinan-Lucarre B."/>
            <person name="Sellem C.H."/>
            <person name="Debuchy R."/>
            <person name="Wincker P."/>
            <person name="Weissenbach J."/>
            <person name="Silar P."/>
        </authorList>
    </citation>
    <scope>NUCLEOTIDE SEQUENCE [LARGE SCALE GENOMIC DNA]</scope>
    <source>
        <strain evidence="4">S / ATCC MYA-4624 / DSM 980 / FGSC 10383</strain>
        <strain evidence="2">S mat+</strain>
    </source>
</reference>
<evidence type="ECO:0000256" key="1">
    <source>
        <dbReference type="SAM" id="MobiDB-lite"/>
    </source>
</evidence>
<reference evidence="2" key="2">
    <citation type="submission" date="2008-07" db="EMBL/GenBank/DDBJ databases">
        <authorList>
            <person name="Genoscope - CEA"/>
        </authorList>
    </citation>
    <scope>NUCLEOTIDE SEQUENCE</scope>
    <source>
        <strain evidence="2">S mat+</strain>
    </source>
</reference>
<dbReference type="HOGENOM" id="CLU_2027721_0_0_1"/>
<dbReference type="VEuPathDB" id="FungiDB:PODANS_3_2955"/>
<dbReference type="AlphaFoldDB" id="B2AZ92"/>
<organism evidence="2">
    <name type="scientific">Podospora anserina (strain S / ATCC MYA-4624 / DSM 980 / FGSC 10383)</name>
    <name type="common">Pleurage anserina</name>
    <dbReference type="NCBI Taxonomy" id="515849"/>
    <lineage>
        <taxon>Eukaryota</taxon>
        <taxon>Fungi</taxon>
        <taxon>Dikarya</taxon>
        <taxon>Ascomycota</taxon>
        <taxon>Pezizomycotina</taxon>
        <taxon>Sordariomycetes</taxon>
        <taxon>Sordariomycetidae</taxon>
        <taxon>Sordariales</taxon>
        <taxon>Podosporaceae</taxon>
        <taxon>Podospora</taxon>
        <taxon>Podospora anserina</taxon>
    </lineage>
</organism>
<feature type="compositionally biased region" description="Basic and acidic residues" evidence="1">
    <location>
        <begin position="70"/>
        <end position="83"/>
    </location>
</feature>
<sequence length="122" mass="13199">MCTHRASNGNGLERENCPGRPIMRAGAPETEIPMLAREEGLAAKRRGGVDGGVGMNPWTSSQETRASKVRSAERQVESPEAKKPLGQRGPETVRLEIGFDGRKNLTFMSGPVRSLSHEALMA</sequence>